<feature type="domain" description="FAD/NAD(P)-binding" evidence="5">
    <location>
        <begin position="6"/>
        <end position="294"/>
    </location>
</feature>
<evidence type="ECO:0000256" key="4">
    <source>
        <dbReference type="ARBA" id="ARBA00023002"/>
    </source>
</evidence>
<name>A0A5R9F2U4_9BACL</name>
<keyword evidence="4" id="KW-0560">Oxidoreductase</keyword>
<organism evidence="6 7">
    <name type="scientific">Exobacillus caeni</name>
    <dbReference type="NCBI Taxonomy" id="2574798"/>
    <lineage>
        <taxon>Bacteria</taxon>
        <taxon>Bacillati</taxon>
        <taxon>Bacillota</taxon>
        <taxon>Bacilli</taxon>
        <taxon>Bacillales</taxon>
        <taxon>Guptibacillaceae</taxon>
        <taxon>Exobacillus</taxon>
    </lineage>
</organism>
<dbReference type="PANTHER" id="PTHR48105">
    <property type="entry name" value="THIOREDOXIN REDUCTASE 1-RELATED-RELATED"/>
    <property type="match status" value="1"/>
</dbReference>
<evidence type="ECO:0000313" key="6">
    <source>
        <dbReference type="EMBL" id="TLS35868.1"/>
    </source>
</evidence>
<comment type="cofactor">
    <cofactor evidence="1">
        <name>FAD</name>
        <dbReference type="ChEBI" id="CHEBI:57692"/>
    </cofactor>
</comment>
<proteinExistence type="predicted"/>
<dbReference type="SUPFAM" id="SSF51905">
    <property type="entry name" value="FAD/NAD(P)-binding domain"/>
    <property type="match status" value="1"/>
</dbReference>
<dbReference type="PRINTS" id="PR00368">
    <property type="entry name" value="FADPNR"/>
</dbReference>
<evidence type="ECO:0000256" key="3">
    <source>
        <dbReference type="ARBA" id="ARBA00022630"/>
    </source>
</evidence>
<dbReference type="GO" id="GO:0016491">
    <property type="term" value="F:oxidoreductase activity"/>
    <property type="evidence" value="ECO:0007669"/>
    <property type="project" value="UniProtKB-KW"/>
</dbReference>
<dbReference type="OrthoDB" id="9806179at2"/>
<protein>
    <submittedName>
        <fullName evidence="6">NAD(P)/FAD-dependent oxidoreductase</fullName>
    </submittedName>
</protein>
<dbReference type="PRINTS" id="PR00469">
    <property type="entry name" value="PNDRDTASEII"/>
</dbReference>
<reference evidence="6 7" key="1">
    <citation type="submission" date="2019-04" db="EMBL/GenBank/DDBJ databases">
        <title>Bacillus caeni sp. nov., a bacterium isolated from mangrove sediment.</title>
        <authorList>
            <person name="Huang H."/>
            <person name="Mo K."/>
            <person name="Hu Y."/>
        </authorList>
    </citation>
    <scope>NUCLEOTIDE SEQUENCE [LARGE SCALE GENOMIC DNA]</scope>
    <source>
        <strain evidence="6 7">HB172195</strain>
    </source>
</reference>
<dbReference type="Gene3D" id="3.50.50.60">
    <property type="entry name" value="FAD/NAD(P)-binding domain"/>
    <property type="match status" value="2"/>
</dbReference>
<comment type="subunit">
    <text evidence="2">Homodimer.</text>
</comment>
<keyword evidence="3" id="KW-0285">Flavoprotein</keyword>
<dbReference type="Proteomes" id="UP000308230">
    <property type="component" value="Unassembled WGS sequence"/>
</dbReference>
<evidence type="ECO:0000259" key="5">
    <source>
        <dbReference type="Pfam" id="PF07992"/>
    </source>
</evidence>
<dbReference type="EMBL" id="SWLG01000015">
    <property type="protein sequence ID" value="TLS35868.1"/>
    <property type="molecule type" value="Genomic_DNA"/>
</dbReference>
<dbReference type="InterPro" id="IPR036188">
    <property type="entry name" value="FAD/NAD-bd_sf"/>
</dbReference>
<comment type="caution">
    <text evidence="6">The sequence shown here is derived from an EMBL/GenBank/DDBJ whole genome shotgun (WGS) entry which is preliminary data.</text>
</comment>
<dbReference type="RefSeq" id="WP_138128304.1">
    <property type="nucleotide sequence ID" value="NZ_SWLG01000015.1"/>
</dbReference>
<evidence type="ECO:0000256" key="1">
    <source>
        <dbReference type="ARBA" id="ARBA00001974"/>
    </source>
</evidence>
<gene>
    <name evidence="6" type="ORF">FCL54_17880</name>
</gene>
<evidence type="ECO:0000313" key="7">
    <source>
        <dbReference type="Proteomes" id="UP000308230"/>
    </source>
</evidence>
<accession>A0A5R9F2U4</accession>
<dbReference type="Pfam" id="PF07992">
    <property type="entry name" value="Pyr_redox_2"/>
    <property type="match status" value="1"/>
</dbReference>
<dbReference type="AlphaFoldDB" id="A0A5R9F2U4"/>
<sequence>MIDNTDVLIIGGGPAGISAAIWCSRLGLKHLLIEAAPSLGGQLQNIYNDILDYPGFAGKSKDLKKQFRKHLHHLNCTFLLETKVININTEKKSVLIRSVSESTEEIGFKFLIFASGASSRKLNIAGEKEMIKRNEVYSASRDSDKFKDKQVAVIGGGDRALEGSLLLAEKGANVYLIHRSEQFRARQEYLIPAFKHPNITVLKNATVQRIHGTTHVNGIDLLQHGSIINIAVEAVFIRIGVEPNIKALPGNVPVDKDGYILVNNVGQSKIPSIFAIGDVTTRPIYSSIASSVGQGMTAAKQISLLLEGSKKQLT</sequence>
<dbReference type="InterPro" id="IPR023753">
    <property type="entry name" value="FAD/NAD-binding_dom"/>
</dbReference>
<dbReference type="InterPro" id="IPR050097">
    <property type="entry name" value="Ferredoxin-NADP_redctase_2"/>
</dbReference>
<evidence type="ECO:0000256" key="2">
    <source>
        <dbReference type="ARBA" id="ARBA00011738"/>
    </source>
</evidence>
<keyword evidence="7" id="KW-1185">Reference proteome</keyword>